<feature type="region of interest" description="Disordered" evidence="1">
    <location>
        <begin position="31"/>
        <end position="58"/>
    </location>
</feature>
<dbReference type="Proteomes" id="UP000681594">
    <property type="component" value="Unassembled WGS sequence"/>
</dbReference>
<comment type="caution">
    <text evidence="3">The sequence shown here is derived from an EMBL/GenBank/DDBJ whole genome shotgun (WGS) entry which is preliminary data.</text>
</comment>
<evidence type="ECO:0000313" key="4">
    <source>
        <dbReference type="Proteomes" id="UP000681594"/>
    </source>
</evidence>
<feature type="signal peptide" evidence="2">
    <location>
        <begin position="1"/>
        <end position="27"/>
    </location>
</feature>
<keyword evidence="4" id="KW-1185">Reference proteome</keyword>
<evidence type="ECO:0000256" key="1">
    <source>
        <dbReference type="SAM" id="MobiDB-lite"/>
    </source>
</evidence>
<gene>
    <name evidence="3" type="ORF">J8J14_15395</name>
</gene>
<accession>A0ABS4AGJ7</accession>
<reference evidence="3 4" key="1">
    <citation type="submission" date="2021-03" db="EMBL/GenBank/DDBJ databases">
        <authorList>
            <person name="So Y."/>
        </authorList>
    </citation>
    <scope>NUCLEOTIDE SEQUENCE [LARGE SCALE GENOMIC DNA]</scope>
    <source>
        <strain evidence="3 4">SSH11</strain>
    </source>
</reference>
<name>A0ABS4AGJ7_9PROT</name>
<dbReference type="RefSeq" id="WP_209380427.1">
    <property type="nucleotide sequence ID" value="NZ_JAGIZB010000014.1"/>
</dbReference>
<evidence type="ECO:0000256" key="2">
    <source>
        <dbReference type="SAM" id="SignalP"/>
    </source>
</evidence>
<feature type="region of interest" description="Disordered" evidence="1">
    <location>
        <begin position="176"/>
        <end position="205"/>
    </location>
</feature>
<dbReference type="EMBL" id="JAGIZB010000014">
    <property type="protein sequence ID" value="MBP0446158.1"/>
    <property type="molecule type" value="Genomic_DNA"/>
</dbReference>
<evidence type="ECO:0000313" key="3">
    <source>
        <dbReference type="EMBL" id="MBP0446158.1"/>
    </source>
</evidence>
<proteinExistence type="predicted"/>
<sequence>MTPALLRPAATAALAIFLLAGFAQVPASGQATDADAAMPEAPAEPGDAPPDAADLSKAPLPALPADVANMTLAPDFTRLPIGGWRLGGRSGRGDPDHGARMAIEMIGRYLAQQTTGRVTLIAQVSGPEDDPSVARRSSLARAISVKASLMRGGLPGTRIDIRPLGRTAEAVDALDIVAPPEPRPRPATAATATPAPGTAPAGRGG</sequence>
<organism evidence="3 4">
    <name type="scientific">Pararoseomonas baculiformis</name>
    <dbReference type="NCBI Taxonomy" id="2820812"/>
    <lineage>
        <taxon>Bacteria</taxon>
        <taxon>Pseudomonadati</taxon>
        <taxon>Pseudomonadota</taxon>
        <taxon>Alphaproteobacteria</taxon>
        <taxon>Acetobacterales</taxon>
        <taxon>Acetobacteraceae</taxon>
        <taxon>Pararoseomonas</taxon>
    </lineage>
</organism>
<evidence type="ECO:0008006" key="5">
    <source>
        <dbReference type="Google" id="ProtNLM"/>
    </source>
</evidence>
<feature type="compositionally biased region" description="Low complexity" evidence="1">
    <location>
        <begin position="186"/>
        <end position="205"/>
    </location>
</feature>
<protein>
    <recommendedName>
        <fullName evidence="5">OmpA-like domain-containing protein</fullName>
    </recommendedName>
</protein>
<keyword evidence="2" id="KW-0732">Signal</keyword>
<feature type="compositionally biased region" description="Low complexity" evidence="1">
    <location>
        <begin position="31"/>
        <end position="53"/>
    </location>
</feature>
<feature type="chain" id="PRO_5047172427" description="OmpA-like domain-containing protein" evidence="2">
    <location>
        <begin position="28"/>
        <end position="205"/>
    </location>
</feature>